<dbReference type="Pfam" id="PF22893">
    <property type="entry name" value="ULD_2"/>
    <property type="match status" value="1"/>
</dbReference>
<dbReference type="EMBL" id="SRPY01000058">
    <property type="protein sequence ID" value="KAG5929413.1"/>
    <property type="molecule type" value="Genomic_DNA"/>
</dbReference>
<evidence type="ECO:0000313" key="4">
    <source>
        <dbReference type="Proteomes" id="UP000811619"/>
    </source>
</evidence>
<feature type="region of interest" description="Disordered" evidence="1">
    <location>
        <begin position="144"/>
        <end position="169"/>
    </location>
</feature>
<feature type="region of interest" description="Disordered" evidence="1">
    <location>
        <begin position="182"/>
        <end position="295"/>
    </location>
</feature>
<reference evidence="3" key="1">
    <citation type="journal article" date="2020" name="bioRxiv">
        <title>Whole genome comparisons of ergot fungi reveals the divergence and evolution of species within the genus Claviceps are the result of varying mechanisms driving genome evolution and host range expansion.</title>
        <authorList>
            <person name="Wyka S.A."/>
            <person name="Mondo S.J."/>
            <person name="Liu M."/>
            <person name="Dettman J."/>
            <person name="Nalam V."/>
            <person name="Broders K.D."/>
        </authorList>
    </citation>
    <scope>NUCLEOTIDE SEQUENCE</scope>
    <source>
        <strain evidence="3">CCC 489</strain>
    </source>
</reference>
<protein>
    <recommendedName>
        <fullName evidence="2">Ubiquitin-like domain-containing protein</fullName>
    </recommendedName>
</protein>
<dbReference type="AlphaFoldDB" id="A0A8K0NL64"/>
<dbReference type="OrthoDB" id="3045089at2759"/>
<sequence length="572" mass="63569">MQRHHRPGRLPSRDYPPVATRAPGPQYRVDPSEDYGHYGRGGAGGYAGPDAHRGSLYGEQQLQPGHYMGGYQGGNRMIPYGAYSGNPFTPMNNVPSGSSYFGGQPRHNNNIYDMMVYQQQPGFFPGPQYNLPGQLQQLHLAGPAPAETPAKSAKPDTPPPAKEPPPDPEKLKLAAELAAFKAQEEKAKAAEEQRERDAQIRKEAEEAFQRRIEDMRKADEEAQEKIQRARAEAERATIDRIAAERKADEERKKQQDEAMERLEQSIKLKIDAQNKADEERRKKQEEDRIRAEEAAQRRIEAAMKAAEEAKAAADKKAAEEAEKLKLAKEEAKRLAEIETLKKIEAEKEAAKKEAAAAEARKAEQDAFKKRVQEETKKSLEEAAKKKEQLPIKFKDALGRLYFFPFKYCETWEGMEKLIKQAFLQVDLLGPHVQSGHYDLLGPDGQIILPTIWEKVVQPDWSIKMTLWPIDKPPQGAPRPPIPNIPGRQRAMNIPPGMMPPGMGRPDGPGGPGPMPPPGGSGHGPGSRRDPNLSPKIDIIKGAPSKRPKSSKHKSSKNLGMLGFLAGRPPTKK</sequence>
<name>A0A8K0NL64_9HYPO</name>
<feature type="compositionally biased region" description="Gly residues" evidence="1">
    <location>
        <begin position="38"/>
        <end position="47"/>
    </location>
</feature>
<dbReference type="CDD" id="cd06503">
    <property type="entry name" value="ATP-synt_Fo_b"/>
    <property type="match status" value="1"/>
</dbReference>
<evidence type="ECO:0000313" key="3">
    <source>
        <dbReference type="EMBL" id="KAG5929413.1"/>
    </source>
</evidence>
<evidence type="ECO:0000256" key="1">
    <source>
        <dbReference type="SAM" id="MobiDB-lite"/>
    </source>
</evidence>
<dbReference type="Proteomes" id="UP000811619">
    <property type="component" value="Unassembled WGS sequence"/>
</dbReference>
<organism evidence="3 4">
    <name type="scientific">Claviceps africana</name>
    <dbReference type="NCBI Taxonomy" id="83212"/>
    <lineage>
        <taxon>Eukaryota</taxon>
        <taxon>Fungi</taxon>
        <taxon>Dikarya</taxon>
        <taxon>Ascomycota</taxon>
        <taxon>Pezizomycotina</taxon>
        <taxon>Sordariomycetes</taxon>
        <taxon>Hypocreomycetidae</taxon>
        <taxon>Hypocreales</taxon>
        <taxon>Clavicipitaceae</taxon>
        <taxon>Claviceps</taxon>
    </lineage>
</organism>
<dbReference type="InterPro" id="IPR054464">
    <property type="entry name" value="ULD_fung"/>
</dbReference>
<feature type="compositionally biased region" description="Pro residues" evidence="1">
    <location>
        <begin position="508"/>
        <end position="518"/>
    </location>
</feature>
<proteinExistence type="predicted"/>
<evidence type="ECO:0000259" key="2">
    <source>
        <dbReference type="Pfam" id="PF22893"/>
    </source>
</evidence>
<accession>A0A8K0NL64</accession>
<feature type="region of interest" description="Disordered" evidence="1">
    <location>
        <begin position="469"/>
        <end position="572"/>
    </location>
</feature>
<feature type="compositionally biased region" description="Basic residues" evidence="1">
    <location>
        <begin position="543"/>
        <end position="555"/>
    </location>
</feature>
<feature type="domain" description="Ubiquitin-like" evidence="2">
    <location>
        <begin position="387"/>
        <end position="468"/>
    </location>
</feature>
<comment type="caution">
    <text evidence="3">The sequence shown here is derived from an EMBL/GenBank/DDBJ whole genome shotgun (WGS) entry which is preliminary data.</text>
</comment>
<feature type="region of interest" description="Disordered" evidence="1">
    <location>
        <begin position="1"/>
        <end position="57"/>
    </location>
</feature>
<keyword evidence="4" id="KW-1185">Reference proteome</keyword>
<gene>
    <name evidence="3" type="ORF">E4U42_005985</name>
</gene>
<feature type="compositionally biased region" description="Pro residues" evidence="1">
    <location>
        <begin position="470"/>
        <end position="483"/>
    </location>
</feature>